<organism evidence="4 5">
    <name type="scientific">[Emmonsia] crescens</name>
    <dbReference type="NCBI Taxonomy" id="73230"/>
    <lineage>
        <taxon>Eukaryota</taxon>
        <taxon>Fungi</taxon>
        <taxon>Dikarya</taxon>
        <taxon>Ascomycota</taxon>
        <taxon>Pezizomycotina</taxon>
        <taxon>Eurotiomycetes</taxon>
        <taxon>Eurotiomycetidae</taxon>
        <taxon>Onygenales</taxon>
        <taxon>Ajellomycetaceae</taxon>
        <taxon>Emergomyces</taxon>
    </lineage>
</organism>
<feature type="transmembrane region" description="Helical" evidence="3">
    <location>
        <begin position="12"/>
        <end position="30"/>
    </location>
</feature>
<proteinExistence type="predicted"/>
<sequence length="336" mass="37162">MGHKSPINRTVVFSINAVAIIPLASLLNVATENAPRNLGDKVGALLNVTFGNSVELIIFMYVFERNFSSIITICNLAQLSTQLYQQKEVQIVQASLLGFILALLLILGMGTSVVSPYALKYLEIHSILTDEDPSADLKSHAYFHESAPQHKIDEESHPGVITDMLNSSSSSESSSSSDSDSDRTSESIPEQNEPKMLSRNGGVVNVVLILQWRRDNAFHRLLSLVLFCQVQHPMIALVPSQPDCHSTFSSVSLEQNVNGNETDADDSKNNWLAPWSQPISKDLQMNRLVCWLSWETAKAIGKAPQQRQGIVDNLVIRAFDKEEQPPSDYTGFTHAE</sequence>
<keyword evidence="3" id="KW-1133">Transmembrane helix</keyword>
<evidence type="ECO:0008006" key="6">
    <source>
        <dbReference type="Google" id="ProtNLM"/>
    </source>
</evidence>
<name>A0A0G2J4H6_9EURO</name>
<dbReference type="PANTHER" id="PTHR31503">
    <property type="entry name" value="VACUOLAR CALCIUM ION TRANSPORTER"/>
    <property type="match status" value="1"/>
</dbReference>
<dbReference type="GO" id="GO:0015369">
    <property type="term" value="F:calcium:proton antiporter activity"/>
    <property type="evidence" value="ECO:0007669"/>
    <property type="project" value="TreeGrafter"/>
</dbReference>
<evidence type="ECO:0000256" key="3">
    <source>
        <dbReference type="SAM" id="Phobius"/>
    </source>
</evidence>
<feature type="transmembrane region" description="Helical" evidence="3">
    <location>
        <begin position="96"/>
        <end position="119"/>
    </location>
</feature>
<gene>
    <name evidence="4" type="ORF">EMCG_08374</name>
</gene>
<evidence type="ECO:0000313" key="5">
    <source>
        <dbReference type="Proteomes" id="UP000034164"/>
    </source>
</evidence>
<evidence type="ECO:0000256" key="1">
    <source>
        <dbReference type="ARBA" id="ARBA00023065"/>
    </source>
</evidence>
<evidence type="ECO:0000313" key="4">
    <source>
        <dbReference type="EMBL" id="KKZ65869.1"/>
    </source>
</evidence>
<dbReference type="GO" id="GO:0000329">
    <property type="term" value="C:fungal-type vacuole membrane"/>
    <property type="evidence" value="ECO:0007669"/>
    <property type="project" value="TreeGrafter"/>
</dbReference>
<dbReference type="VEuPathDB" id="FungiDB:EMCG_08374"/>
<reference evidence="5" key="1">
    <citation type="journal article" date="2015" name="PLoS Genet.">
        <title>The dynamic genome and transcriptome of the human fungal pathogen Blastomyces and close relative Emmonsia.</title>
        <authorList>
            <person name="Munoz J.F."/>
            <person name="Gauthier G.M."/>
            <person name="Desjardins C.A."/>
            <person name="Gallo J.E."/>
            <person name="Holder J."/>
            <person name="Sullivan T.D."/>
            <person name="Marty A.J."/>
            <person name="Carmen J.C."/>
            <person name="Chen Z."/>
            <person name="Ding L."/>
            <person name="Gujja S."/>
            <person name="Magrini V."/>
            <person name="Misas E."/>
            <person name="Mitreva M."/>
            <person name="Priest M."/>
            <person name="Saif S."/>
            <person name="Whiston E.A."/>
            <person name="Young S."/>
            <person name="Zeng Q."/>
            <person name="Goldman W.E."/>
            <person name="Mardis E.R."/>
            <person name="Taylor J.W."/>
            <person name="McEwen J.G."/>
            <person name="Clay O.K."/>
            <person name="Klein B.S."/>
            <person name="Cuomo C.A."/>
        </authorList>
    </citation>
    <scope>NUCLEOTIDE SEQUENCE [LARGE SCALE GENOMIC DNA]</scope>
    <source>
        <strain evidence="5">UAMH 3008</strain>
    </source>
</reference>
<keyword evidence="1" id="KW-0813">Transport</keyword>
<keyword evidence="1" id="KW-0406">Ion transport</keyword>
<dbReference type="InterPro" id="IPR004713">
    <property type="entry name" value="CaH_exchang"/>
</dbReference>
<accession>A0A0G2J4H6</accession>
<comment type="caution">
    <text evidence="4">The sequence shown here is derived from an EMBL/GenBank/DDBJ whole genome shotgun (WGS) entry which is preliminary data.</text>
</comment>
<keyword evidence="3" id="KW-0812">Transmembrane</keyword>
<feature type="region of interest" description="Disordered" evidence="2">
    <location>
        <begin position="160"/>
        <end position="196"/>
    </location>
</feature>
<feature type="transmembrane region" description="Helical" evidence="3">
    <location>
        <begin position="42"/>
        <end position="63"/>
    </location>
</feature>
<protein>
    <recommendedName>
        <fullName evidence="6">Sodium/calcium exchanger membrane region domain-containing protein</fullName>
    </recommendedName>
</protein>
<feature type="compositionally biased region" description="Low complexity" evidence="2">
    <location>
        <begin position="167"/>
        <end position="178"/>
    </location>
</feature>
<keyword evidence="3" id="KW-0472">Membrane</keyword>
<evidence type="ECO:0000256" key="2">
    <source>
        <dbReference type="SAM" id="MobiDB-lite"/>
    </source>
</evidence>
<dbReference type="GO" id="GO:0006874">
    <property type="term" value="P:intracellular calcium ion homeostasis"/>
    <property type="evidence" value="ECO:0007669"/>
    <property type="project" value="TreeGrafter"/>
</dbReference>
<dbReference type="AlphaFoldDB" id="A0A0G2J4H6"/>
<dbReference type="EMBL" id="LCZI01000568">
    <property type="protein sequence ID" value="KKZ65869.1"/>
    <property type="molecule type" value="Genomic_DNA"/>
</dbReference>
<dbReference type="Proteomes" id="UP000034164">
    <property type="component" value="Unassembled WGS sequence"/>
</dbReference>
<dbReference type="OrthoDB" id="1699231at2759"/>
<dbReference type="PANTHER" id="PTHR31503:SF18">
    <property type="entry name" value="CA(2+)_H(+) EXCHANGER, PUTATIVE (EUROFUNG)-RELATED"/>
    <property type="match status" value="1"/>
</dbReference>